<evidence type="ECO:0000313" key="3">
    <source>
        <dbReference type="EMBL" id="MBA8812692.1"/>
    </source>
</evidence>
<dbReference type="Pfam" id="PF12728">
    <property type="entry name" value="HTH_17"/>
    <property type="match status" value="1"/>
</dbReference>
<name>A0A7W3JGY5_9MICO</name>
<dbReference type="RefSeq" id="WP_146852854.1">
    <property type="nucleotide sequence ID" value="NZ_BAAAHR010000002.1"/>
</dbReference>
<keyword evidence="3" id="KW-0238">DNA-binding</keyword>
<reference evidence="3 5" key="2">
    <citation type="submission" date="2020-07" db="EMBL/GenBank/DDBJ databases">
        <title>Sequencing the genomes of 1000 actinobacteria strains.</title>
        <authorList>
            <person name="Klenk H.-P."/>
        </authorList>
    </citation>
    <scope>NUCLEOTIDE SEQUENCE [LARGE SCALE GENOMIC DNA]</scope>
    <source>
        <strain evidence="3 5">DSM 10309</strain>
    </source>
</reference>
<evidence type="ECO:0000313" key="2">
    <source>
        <dbReference type="EMBL" id="GEK82293.1"/>
    </source>
</evidence>
<dbReference type="Proteomes" id="UP000522688">
    <property type="component" value="Unassembled WGS sequence"/>
</dbReference>
<comment type="caution">
    <text evidence="3">The sequence shown here is derived from an EMBL/GenBank/DDBJ whole genome shotgun (WGS) entry which is preliminary data.</text>
</comment>
<protein>
    <submittedName>
        <fullName evidence="3">Putative DNA-binding transcriptional regulator AlpA</fullName>
    </submittedName>
</protein>
<keyword evidence="4" id="KW-1185">Reference proteome</keyword>
<organism evidence="3 5">
    <name type="scientific">Frigoribacterium faeni</name>
    <dbReference type="NCBI Taxonomy" id="145483"/>
    <lineage>
        <taxon>Bacteria</taxon>
        <taxon>Bacillati</taxon>
        <taxon>Actinomycetota</taxon>
        <taxon>Actinomycetes</taxon>
        <taxon>Micrococcales</taxon>
        <taxon>Microbacteriaceae</taxon>
        <taxon>Frigoribacterium</taxon>
    </lineage>
</organism>
<evidence type="ECO:0000259" key="1">
    <source>
        <dbReference type="Pfam" id="PF12728"/>
    </source>
</evidence>
<gene>
    <name evidence="3" type="ORF">FB463_000916</name>
    <name evidence="2" type="ORF">FFA01_06020</name>
</gene>
<dbReference type="InterPro" id="IPR009061">
    <property type="entry name" value="DNA-bd_dom_put_sf"/>
</dbReference>
<sequence>MSKLLTIEEVAALLRRTPAAVRYMRHAGTGPKSAKVAGRVMFREDDVTAYIEAAFQDA</sequence>
<dbReference type="InterPro" id="IPR041657">
    <property type="entry name" value="HTH_17"/>
</dbReference>
<dbReference type="EMBL" id="JACGWW010000001">
    <property type="protein sequence ID" value="MBA8812692.1"/>
    <property type="molecule type" value="Genomic_DNA"/>
</dbReference>
<feature type="domain" description="Helix-turn-helix" evidence="1">
    <location>
        <begin position="4"/>
        <end position="53"/>
    </location>
</feature>
<evidence type="ECO:0000313" key="4">
    <source>
        <dbReference type="Proteomes" id="UP000321154"/>
    </source>
</evidence>
<dbReference type="EMBL" id="BJUV01000004">
    <property type="protein sequence ID" value="GEK82293.1"/>
    <property type="molecule type" value="Genomic_DNA"/>
</dbReference>
<accession>A0A7W3JGY5</accession>
<reference evidence="2 4" key="1">
    <citation type="submission" date="2019-07" db="EMBL/GenBank/DDBJ databases">
        <title>Whole genome shotgun sequence of Frigoribacterium faeni NBRC 103066.</title>
        <authorList>
            <person name="Hosoyama A."/>
            <person name="Uohara A."/>
            <person name="Ohji S."/>
            <person name="Ichikawa N."/>
        </authorList>
    </citation>
    <scope>NUCLEOTIDE SEQUENCE [LARGE SCALE GENOMIC DNA]</scope>
    <source>
        <strain evidence="2 4">NBRC 103066</strain>
    </source>
</reference>
<dbReference type="Proteomes" id="UP000321154">
    <property type="component" value="Unassembled WGS sequence"/>
</dbReference>
<dbReference type="OrthoDB" id="4330189at2"/>
<evidence type="ECO:0000313" key="5">
    <source>
        <dbReference type="Proteomes" id="UP000522688"/>
    </source>
</evidence>
<dbReference type="AlphaFoldDB" id="A0A7W3JGY5"/>
<proteinExistence type="predicted"/>
<dbReference type="SUPFAM" id="SSF46955">
    <property type="entry name" value="Putative DNA-binding domain"/>
    <property type="match status" value="1"/>
</dbReference>
<dbReference type="GO" id="GO:0003677">
    <property type="term" value="F:DNA binding"/>
    <property type="evidence" value="ECO:0007669"/>
    <property type="project" value="UniProtKB-KW"/>
</dbReference>